<dbReference type="HOGENOM" id="CLU_2933777_0_0_7"/>
<dbReference type="KEGG" id="dol:Dole_2869"/>
<dbReference type="EMBL" id="CP000859">
    <property type="protein sequence ID" value="ABW68672.1"/>
    <property type="molecule type" value="Genomic_DNA"/>
</dbReference>
<reference evidence="1 2" key="1">
    <citation type="submission" date="2007-10" db="EMBL/GenBank/DDBJ databases">
        <title>Complete sequence of Desulfococcus oleovorans Hxd3.</title>
        <authorList>
            <consortium name="US DOE Joint Genome Institute"/>
            <person name="Copeland A."/>
            <person name="Lucas S."/>
            <person name="Lapidus A."/>
            <person name="Barry K."/>
            <person name="Glavina del Rio T."/>
            <person name="Dalin E."/>
            <person name="Tice H."/>
            <person name="Pitluck S."/>
            <person name="Kiss H."/>
            <person name="Brettin T."/>
            <person name="Bruce D."/>
            <person name="Detter J.C."/>
            <person name="Han C."/>
            <person name="Schmutz J."/>
            <person name="Larimer F."/>
            <person name="Land M."/>
            <person name="Hauser L."/>
            <person name="Kyrpides N."/>
            <person name="Kim E."/>
            <person name="Wawrik B."/>
            <person name="Richardson P."/>
        </authorList>
    </citation>
    <scope>NUCLEOTIDE SEQUENCE [LARGE SCALE GENOMIC DNA]</scope>
    <source>
        <strain evidence="2">DSM 6200 / JCM 39069 / Hxd3</strain>
    </source>
</reference>
<gene>
    <name evidence="1" type="ordered locus">Dole_2869</name>
</gene>
<organism evidence="1 2">
    <name type="scientific">Desulfosudis oleivorans (strain DSM 6200 / JCM 39069 / Hxd3)</name>
    <name type="common">Desulfococcus oleovorans</name>
    <dbReference type="NCBI Taxonomy" id="96561"/>
    <lineage>
        <taxon>Bacteria</taxon>
        <taxon>Pseudomonadati</taxon>
        <taxon>Thermodesulfobacteriota</taxon>
        <taxon>Desulfobacteria</taxon>
        <taxon>Desulfobacterales</taxon>
        <taxon>Desulfosudaceae</taxon>
        <taxon>Desulfosudis</taxon>
    </lineage>
</organism>
<dbReference type="STRING" id="96561.Dole_2869"/>
<dbReference type="RefSeq" id="WP_012176283.1">
    <property type="nucleotide sequence ID" value="NC_009943.1"/>
</dbReference>
<keyword evidence="2" id="KW-1185">Reference proteome</keyword>
<accession>A8ZYE7</accession>
<protein>
    <submittedName>
        <fullName evidence="1">Uncharacterized protein</fullName>
    </submittedName>
</protein>
<dbReference type="OrthoDB" id="9799326at2"/>
<proteinExistence type="predicted"/>
<evidence type="ECO:0000313" key="2">
    <source>
        <dbReference type="Proteomes" id="UP000008561"/>
    </source>
</evidence>
<sequence>MTTPQHCPGFEQFKHLKSFSCNCPNCGESKEIFSDEFDRTHKCDKCGQEIDFTQCKMEGGA</sequence>
<name>A8ZYE7_DESOH</name>
<dbReference type="eggNOG" id="ENOG5032Y3C">
    <property type="taxonomic scope" value="Bacteria"/>
</dbReference>
<dbReference type="Proteomes" id="UP000008561">
    <property type="component" value="Chromosome"/>
</dbReference>
<dbReference type="AlphaFoldDB" id="A8ZYE7"/>
<evidence type="ECO:0000313" key="1">
    <source>
        <dbReference type="EMBL" id="ABW68672.1"/>
    </source>
</evidence>